<reference evidence="8" key="1">
    <citation type="journal article" date="2014" name="Int. J. Syst. Evol. Microbiol.">
        <title>Complete genome of a new Firmicutes species belonging to the dominant human colonic microbiota ('Ruminococcus bicirculans') reveals two chromosomes and a selective capacity to utilize plant glucans.</title>
        <authorList>
            <consortium name="NISC Comparative Sequencing Program"/>
            <person name="Wegmann U."/>
            <person name="Louis P."/>
            <person name="Goesmann A."/>
            <person name="Henrissat B."/>
            <person name="Duncan S.H."/>
            <person name="Flint H.J."/>
        </authorList>
    </citation>
    <scope>NUCLEOTIDE SEQUENCE</scope>
    <source>
        <strain evidence="8">NBRC 113428</strain>
    </source>
</reference>
<dbReference type="InterPro" id="IPR018211">
    <property type="entry name" value="ADH_Fe_CS"/>
</dbReference>
<name>A0ABW1Z3Y1_9RHOB</name>
<protein>
    <submittedName>
        <fullName evidence="8">Iron-containing alcohol dehydrogenase</fullName>
    </submittedName>
</protein>
<evidence type="ECO:0000259" key="6">
    <source>
        <dbReference type="Pfam" id="PF25137"/>
    </source>
</evidence>
<dbReference type="Pfam" id="PF00465">
    <property type="entry name" value="Fe-ADH"/>
    <property type="match status" value="1"/>
</dbReference>
<evidence type="ECO:0000256" key="2">
    <source>
        <dbReference type="ARBA" id="ARBA00007358"/>
    </source>
</evidence>
<organism evidence="8 9">
    <name type="scientific">Sulfitobacter profundi</name>
    <dbReference type="NCBI Taxonomy" id="2679961"/>
    <lineage>
        <taxon>Bacteria</taxon>
        <taxon>Pseudomonadati</taxon>
        <taxon>Pseudomonadota</taxon>
        <taxon>Alphaproteobacteria</taxon>
        <taxon>Rhodobacterales</taxon>
        <taxon>Roseobacteraceae</taxon>
        <taxon>Sulfitobacter</taxon>
    </lineage>
</organism>
<sequence length="390" mass="39883">MEARCERHVAILMEGIAAFGFATAGRIRFGRGTASEAVDAALSFGRRVLILRGGSVAWVDELSRELTAAGCDVTEVRSSGEPSVEDVRSAALAGRGAQVVLGVGGGAVIDLAKAAAALIPSDCDVMEHLEVVGAGKPLQADPLPMIAIPTTAGTGAEVTKNAVIAVTQAARKVSLRDDRMLPRLALVDPALTDGAPRGVTLGSGLDALVQVIEPYLSSKANPLSDALCRAAIPQGIAALKRLAAGEDPAARDAMAYVSLSGGLALANAGLGAVHGLAGVIGGQFGAPHGLICGRLLGPVLAANSDVLGASRRFSEVQTWLAEGFDLPETGTFTALSALLDDWGLERLNRWIPEGTDLVETAQEAAASSSMRANPCALSQDALENCIRAAL</sequence>
<dbReference type="CDD" id="cd08183">
    <property type="entry name" value="Fe-ADH-like"/>
    <property type="match status" value="1"/>
</dbReference>
<evidence type="ECO:0000256" key="1">
    <source>
        <dbReference type="ARBA" id="ARBA00001962"/>
    </source>
</evidence>
<evidence type="ECO:0000256" key="3">
    <source>
        <dbReference type="ARBA" id="ARBA00023002"/>
    </source>
</evidence>
<dbReference type="RefSeq" id="WP_132445306.1">
    <property type="nucleotide sequence ID" value="NZ_JBHSWA010000004.1"/>
</dbReference>
<comment type="cofactor">
    <cofactor evidence="1">
        <name>Fe cation</name>
        <dbReference type="ChEBI" id="CHEBI:24875"/>
    </cofactor>
</comment>
<proteinExistence type="inferred from homology"/>
<keyword evidence="3" id="KW-0560">Oxidoreductase</keyword>
<dbReference type="Pfam" id="PF25137">
    <property type="entry name" value="ADH_Fe_C"/>
    <property type="match status" value="1"/>
</dbReference>
<dbReference type="Gene3D" id="3.40.50.1970">
    <property type="match status" value="1"/>
</dbReference>
<dbReference type="EMBL" id="JBHSWA010000004">
    <property type="protein sequence ID" value="MFC6643678.1"/>
    <property type="molecule type" value="Genomic_DNA"/>
</dbReference>
<evidence type="ECO:0000313" key="7">
    <source>
        <dbReference type="EMBL" id="MFC6643678.1"/>
    </source>
</evidence>
<gene>
    <name evidence="7" type="ORF">ACFQAU_20100</name>
    <name evidence="8" type="ORF">ACFQAU_21080</name>
</gene>
<evidence type="ECO:0000259" key="5">
    <source>
        <dbReference type="Pfam" id="PF00465"/>
    </source>
</evidence>
<evidence type="ECO:0000313" key="8">
    <source>
        <dbReference type="EMBL" id="MFC6643834.1"/>
    </source>
</evidence>
<dbReference type="InterPro" id="IPR039697">
    <property type="entry name" value="Alcohol_dehydrogenase_Fe"/>
</dbReference>
<dbReference type="InterPro" id="IPR056798">
    <property type="entry name" value="ADH_Fe_C"/>
</dbReference>
<dbReference type="Gene3D" id="1.20.1090.10">
    <property type="entry name" value="Dehydroquinate synthase-like - alpha domain"/>
    <property type="match status" value="1"/>
</dbReference>
<dbReference type="PANTHER" id="PTHR11496:SF102">
    <property type="entry name" value="ALCOHOL DEHYDROGENASE 4"/>
    <property type="match status" value="1"/>
</dbReference>
<reference evidence="9" key="2">
    <citation type="journal article" date="2019" name="Int. J. Syst. Evol. Microbiol.">
        <title>The Global Catalogue of Microorganisms (GCM) 10K type strain sequencing project: providing services to taxonomists for standard genome sequencing and annotation.</title>
        <authorList>
            <consortium name="The Broad Institute Genomics Platform"/>
            <consortium name="The Broad Institute Genome Sequencing Center for Infectious Disease"/>
            <person name="Wu L."/>
            <person name="Ma J."/>
        </authorList>
    </citation>
    <scope>NUCLEOTIDE SEQUENCE [LARGE SCALE GENOMIC DNA]</scope>
    <source>
        <strain evidence="9">NBRC 111368</strain>
    </source>
</reference>
<dbReference type="SUPFAM" id="SSF56796">
    <property type="entry name" value="Dehydroquinate synthase-like"/>
    <property type="match status" value="1"/>
</dbReference>
<dbReference type="Proteomes" id="UP001596403">
    <property type="component" value="Unassembled WGS sequence"/>
</dbReference>
<evidence type="ECO:0000313" key="9">
    <source>
        <dbReference type="Proteomes" id="UP001596403"/>
    </source>
</evidence>
<feature type="domain" description="Alcohol dehydrogenase iron-type/glycerol dehydrogenase GldA" evidence="5">
    <location>
        <begin position="26"/>
        <end position="189"/>
    </location>
</feature>
<reference evidence="8" key="3">
    <citation type="submission" date="2024-09" db="EMBL/GenBank/DDBJ databases">
        <authorList>
            <person name="Sun Q."/>
            <person name="Mori K."/>
        </authorList>
    </citation>
    <scope>NUCLEOTIDE SEQUENCE</scope>
    <source>
        <strain evidence="8">NBRC 113428</strain>
    </source>
</reference>
<dbReference type="InterPro" id="IPR001670">
    <property type="entry name" value="ADH_Fe/GldA"/>
</dbReference>
<keyword evidence="9" id="KW-1185">Reference proteome</keyword>
<dbReference type="EMBL" id="JBHSWA010000004">
    <property type="protein sequence ID" value="MFC6643834.1"/>
    <property type="molecule type" value="Genomic_DNA"/>
</dbReference>
<accession>A0ABW1Z3Y1</accession>
<keyword evidence="4" id="KW-0520">NAD</keyword>
<dbReference type="PROSITE" id="PS00913">
    <property type="entry name" value="ADH_IRON_1"/>
    <property type="match status" value="1"/>
</dbReference>
<dbReference type="PANTHER" id="PTHR11496">
    <property type="entry name" value="ALCOHOL DEHYDROGENASE"/>
    <property type="match status" value="1"/>
</dbReference>
<feature type="domain" description="Fe-containing alcohol dehydrogenase-like C-terminal" evidence="6">
    <location>
        <begin position="202"/>
        <end position="389"/>
    </location>
</feature>
<comment type="similarity">
    <text evidence="2">Belongs to the iron-containing alcohol dehydrogenase family.</text>
</comment>
<comment type="caution">
    <text evidence="8">The sequence shown here is derived from an EMBL/GenBank/DDBJ whole genome shotgun (WGS) entry which is preliminary data.</text>
</comment>
<evidence type="ECO:0000256" key="4">
    <source>
        <dbReference type="ARBA" id="ARBA00023027"/>
    </source>
</evidence>